<proteinExistence type="predicted"/>
<dbReference type="GO" id="GO:0008168">
    <property type="term" value="F:methyltransferase activity"/>
    <property type="evidence" value="ECO:0007669"/>
    <property type="project" value="UniProtKB-KW"/>
</dbReference>
<evidence type="ECO:0000313" key="4">
    <source>
        <dbReference type="Proteomes" id="UP000693972"/>
    </source>
</evidence>
<evidence type="ECO:0000313" key="2">
    <source>
        <dbReference type="EMBL" id="MBY4892232.1"/>
    </source>
</evidence>
<organism evidence="3">
    <name type="scientific">Gymnodinialimonas phycosphaerae</name>
    <dbReference type="NCBI Taxonomy" id="2841589"/>
    <lineage>
        <taxon>Bacteria</taxon>
        <taxon>Pseudomonadati</taxon>
        <taxon>Pseudomonadota</taxon>
        <taxon>Alphaproteobacteria</taxon>
        <taxon>Rhodobacterales</taxon>
        <taxon>Paracoccaceae</taxon>
        <taxon>Gymnodinialimonas</taxon>
    </lineage>
</organism>
<name>A0A975YH19_9RHOB</name>
<evidence type="ECO:0000313" key="3">
    <source>
        <dbReference type="EMBL" id="QXL88985.1"/>
    </source>
</evidence>
<dbReference type="InterPro" id="IPR052514">
    <property type="entry name" value="SAM-dependent_MTase"/>
</dbReference>
<dbReference type="NCBIfam" id="TIGR01444">
    <property type="entry name" value="fkbM_fam"/>
    <property type="match status" value="1"/>
</dbReference>
<accession>A0A975YH19</accession>
<dbReference type="InterPro" id="IPR006342">
    <property type="entry name" value="FkbM_mtfrase"/>
</dbReference>
<evidence type="ECO:0000259" key="1">
    <source>
        <dbReference type="Pfam" id="PF05050"/>
    </source>
</evidence>
<sequence length="279" mass="30697">MIHDALHTAHGICQSDAVLARLLSADVADLASVGVTACEIEGQAVHFATDMERDPIQRSHRDGAFFEPEELALMRQHLPDGGTFLDIGANVGNHSLYAGLFCAAGRLIPFEPNPLAYRLLILNMVMNGLHDRTVFDYVGFGASDVDREGFAMTQRRKNLGAARMVPGEGEIATLRPDDFLFDETPDFIKIDVEGMEMQVLRGLQKTIARTRPVLLVEVDRENIHDFADWRLAHGFALPASFKHYKENRNFLCVPEERLAVLTAPYGAAAKTGAHEGGDG</sequence>
<dbReference type="Pfam" id="PF05050">
    <property type="entry name" value="Methyltransf_21"/>
    <property type="match status" value="1"/>
</dbReference>
<keyword evidence="3" id="KW-0808">Transferase</keyword>
<keyword evidence="4" id="KW-1185">Reference proteome</keyword>
<dbReference type="RefSeq" id="WP_257892044.1">
    <property type="nucleotide sequence ID" value="NZ_JAIMBW010000001.1"/>
</dbReference>
<dbReference type="PANTHER" id="PTHR34203:SF15">
    <property type="entry name" value="SLL1173 PROTEIN"/>
    <property type="match status" value="1"/>
</dbReference>
<dbReference type="GO" id="GO:0032259">
    <property type="term" value="P:methylation"/>
    <property type="evidence" value="ECO:0007669"/>
    <property type="project" value="UniProtKB-KW"/>
</dbReference>
<dbReference type="Gene3D" id="3.40.50.150">
    <property type="entry name" value="Vaccinia Virus protein VP39"/>
    <property type="match status" value="1"/>
</dbReference>
<dbReference type="InterPro" id="IPR029063">
    <property type="entry name" value="SAM-dependent_MTases_sf"/>
</dbReference>
<dbReference type="AlphaFoldDB" id="A0A975YH19"/>
<dbReference type="SUPFAM" id="SSF53335">
    <property type="entry name" value="S-adenosyl-L-methionine-dependent methyltransferases"/>
    <property type="match status" value="1"/>
</dbReference>
<protein>
    <submittedName>
        <fullName evidence="3">FkbM family methyltransferase</fullName>
    </submittedName>
</protein>
<feature type="domain" description="Methyltransferase FkbM" evidence="1">
    <location>
        <begin position="86"/>
        <end position="230"/>
    </location>
</feature>
<keyword evidence="3" id="KW-0489">Methyltransferase</keyword>
<dbReference type="PANTHER" id="PTHR34203">
    <property type="entry name" value="METHYLTRANSFERASE, FKBM FAMILY PROTEIN"/>
    <property type="match status" value="1"/>
</dbReference>
<gene>
    <name evidence="2" type="ORF">KUL25_05580</name>
    <name evidence="3" type="ORF">KUL25_05585</name>
</gene>
<reference evidence="3 4" key="1">
    <citation type="submission" date="2021-07" db="EMBL/GenBank/DDBJ databases">
        <title>Karlodiniumbacter phycospheric gen. nov., sp. nov., a phycosphere bacterium isolated from karlodinium veneficum.</title>
        <authorList>
            <person name="Peng Y."/>
            <person name="Jiang L."/>
            <person name="Lee J."/>
        </authorList>
    </citation>
    <scope>NUCLEOTIDE SEQUENCE</scope>
    <source>
        <strain evidence="3 4">N5</strain>
    </source>
</reference>
<dbReference type="EMBL" id="CP078073">
    <property type="protein sequence ID" value="QXL88985.1"/>
    <property type="molecule type" value="Genomic_DNA"/>
</dbReference>
<dbReference type="EMBL" id="JAIMBW010000001">
    <property type="protein sequence ID" value="MBY4892232.1"/>
    <property type="molecule type" value="Genomic_DNA"/>
</dbReference>
<dbReference type="Proteomes" id="UP000693972">
    <property type="component" value="Unassembled WGS sequence"/>
</dbReference>